<accession>A0A6C0H7B1</accession>
<dbReference type="EMBL" id="MN739892">
    <property type="protein sequence ID" value="QHT76260.1"/>
    <property type="molecule type" value="Genomic_DNA"/>
</dbReference>
<dbReference type="Pfam" id="PF19197">
    <property type="entry name" value="DUF5872"/>
    <property type="match status" value="1"/>
</dbReference>
<evidence type="ECO:0000259" key="1">
    <source>
        <dbReference type="Pfam" id="PF19197"/>
    </source>
</evidence>
<name>A0A6C0H7B1_9ZZZZ</name>
<evidence type="ECO:0000313" key="2">
    <source>
        <dbReference type="EMBL" id="QHT76260.1"/>
    </source>
</evidence>
<protein>
    <recommendedName>
        <fullName evidence="1">DUF5872 domain-containing protein</fullName>
    </recommendedName>
</protein>
<reference evidence="2" key="1">
    <citation type="journal article" date="2020" name="Nature">
        <title>Giant virus diversity and host interactions through global metagenomics.</title>
        <authorList>
            <person name="Schulz F."/>
            <person name="Roux S."/>
            <person name="Paez-Espino D."/>
            <person name="Jungbluth S."/>
            <person name="Walsh D.A."/>
            <person name="Denef V.J."/>
            <person name="McMahon K.D."/>
            <person name="Konstantinidis K.T."/>
            <person name="Eloe-Fadrosh E.A."/>
            <person name="Kyrpides N.C."/>
            <person name="Woyke T."/>
        </authorList>
    </citation>
    <scope>NUCLEOTIDE SEQUENCE</scope>
    <source>
        <strain evidence="2">GVMAG-M-3300023179-73</strain>
    </source>
</reference>
<organism evidence="2">
    <name type="scientific">viral metagenome</name>
    <dbReference type="NCBI Taxonomy" id="1070528"/>
    <lineage>
        <taxon>unclassified sequences</taxon>
        <taxon>metagenomes</taxon>
        <taxon>organismal metagenomes</taxon>
    </lineage>
</organism>
<feature type="domain" description="DUF5872" evidence="1">
    <location>
        <begin position="4"/>
        <end position="135"/>
    </location>
</feature>
<dbReference type="InterPro" id="IPR043803">
    <property type="entry name" value="DUF5872"/>
</dbReference>
<dbReference type="AlphaFoldDB" id="A0A6C0H7B1"/>
<proteinExistence type="predicted"/>
<sequence>MVEPVNLKLYNYVKSLASKKFQSKTGIYKSSWIVREYKRRGGKFKGSRPKNSGLKRWFKEKWVDLNRPIRNSRGEVIGYRSCGRSSAKGSKEKYPLCRPSYRVTSRTPRTYKEISQSAIKKAKRDKSKVRGSKNIKFGGGQTRSQYYGKRSRVMIKVPENVRKWALYAFKLKSIGFQGATETGWRRAKQLASQESISVEDARYMRNWFARHIYTSYPGFKKWDQAGRPKDRSWHRKHAILSWITWAGDAGFRWINSLKVLSQINRYFGTEYKPIRGKKRAP</sequence>